<reference evidence="2" key="1">
    <citation type="submission" date="2021-03" db="EMBL/GenBank/DDBJ databases">
        <title>Draft genome sequence of rust myrtle Austropuccinia psidii MF-1, a brazilian biotype.</title>
        <authorList>
            <person name="Quecine M.C."/>
            <person name="Pachon D.M.R."/>
            <person name="Bonatelli M.L."/>
            <person name="Correr F.H."/>
            <person name="Franceschini L.M."/>
            <person name="Leite T.F."/>
            <person name="Margarido G.R.A."/>
            <person name="Almeida C.A."/>
            <person name="Ferrarezi J.A."/>
            <person name="Labate C.A."/>
        </authorList>
    </citation>
    <scope>NUCLEOTIDE SEQUENCE</scope>
    <source>
        <strain evidence="2">MF-1</strain>
    </source>
</reference>
<dbReference type="Pfam" id="PF24626">
    <property type="entry name" value="SH3_Tf2-1"/>
    <property type="match status" value="1"/>
</dbReference>
<dbReference type="InterPro" id="IPR056924">
    <property type="entry name" value="SH3_Tf2-1"/>
</dbReference>
<dbReference type="EMBL" id="AVOT02126919">
    <property type="protein sequence ID" value="MBW0587393.1"/>
    <property type="molecule type" value="Genomic_DNA"/>
</dbReference>
<dbReference type="Proteomes" id="UP000765509">
    <property type="component" value="Unassembled WGS sequence"/>
</dbReference>
<proteinExistence type="predicted"/>
<name>A0A9Q3KTS5_9BASI</name>
<organism evidence="2 3">
    <name type="scientific">Austropuccinia psidii MF-1</name>
    <dbReference type="NCBI Taxonomy" id="1389203"/>
    <lineage>
        <taxon>Eukaryota</taxon>
        <taxon>Fungi</taxon>
        <taxon>Dikarya</taxon>
        <taxon>Basidiomycota</taxon>
        <taxon>Pucciniomycotina</taxon>
        <taxon>Pucciniomycetes</taxon>
        <taxon>Pucciniales</taxon>
        <taxon>Sphaerophragmiaceae</taxon>
        <taxon>Austropuccinia</taxon>
    </lineage>
</organism>
<comment type="caution">
    <text evidence="2">The sequence shown here is derived from an EMBL/GenBank/DDBJ whole genome shotgun (WGS) entry which is preliminary data.</text>
</comment>
<sequence length="128" mass="14569">MLEKARKHAVRCMEDSFAYAKDKWHKSHATPDFKMGDLILVSTTNFNNIKGCTKLKASFSGPFFIKALHGENAVEVELSEELSNKHPTFPLSLINPYKSSDAEKFPKLYLLLSHLVVRKLPKFSKKES</sequence>
<keyword evidence="3" id="KW-1185">Reference proteome</keyword>
<dbReference type="AlphaFoldDB" id="A0A9Q3KTS5"/>
<evidence type="ECO:0000313" key="3">
    <source>
        <dbReference type="Proteomes" id="UP000765509"/>
    </source>
</evidence>
<accession>A0A9Q3KTS5</accession>
<feature type="domain" description="Tf2-1-like SH3-like" evidence="1">
    <location>
        <begin position="36"/>
        <end position="97"/>
    </location>
</feature>
<evidence type="ECO:0000313" key="2">
    <source>
        <dbReference type="EMBL" id="MBW0587393.1"/>
    </source>
</evidence>
<protein>
    <recommendedName>
        <fullName evidence="1">Tf2-1-like SH3-like domain-containing protein</fullName>
    </recommendedName>
</protein>
<evidence type="ECO:0000259" key="1">
    <source>
        <dbReference type="Pfam" id="PF24626"/>
    </source>
</evidence>
<dbReference type="OrthoDB" id="2515364at2759"/>
<gene>
    <name evidence="2" type="ORF">O181_127108</name>
</gene>